<evidence type="ECO:0000313" key="4">
    <source>
        <dbReference type="Proteomes" id="UP000509750"/>
    </source>
</evidence>
<dbReference type="AlphaFoldDB" id="A0A7D5GLC0"/>
<reference evidence="3 4" key="1">
    <citation type="submission" date="2020-07" db="EMBL/GenBank/DDBJ databases">
        <title>Gai3-2, isolated from salt lake.</title>
        <authorList>
            <person name="Cui H."/>
            <person name="Shi X."/>
        </authorList>
    </citation>
    <scope>NUCLEOTIDE SEQUENCE [LARGE SCALE GENOMIC DNA]</scope>
    <source>
        <strain evidence="3 4">Gai3-2</strain>
    </source>
</reference>
<accession>A0A7D5GLC0</accession>
<evidence type="ECO:0000256" key="1">
    <source>
        <dbReference type="SAM" id="MobiDB-lite"/>
    </source>
</evidence>
<evidence type="ECO:0000313" key="3">
    <source>
        <dbReference type="EMBL" id="QLG27904.1"/>
    </source>
</evidence>
<dbReference type="RefSeq" id="WP_179169479.1">
    <property type="nucleotide sequence ID" value="NZ_CP058529.1"/>
</dbReference>
<dbReference type="InterPro" id="IPR058280">
    <property type="entry name" value="DUF7974"/>
</dbReference>
<gene>
    <name evidence="3" type="ORF">HUG10_10215</name>
</gene>
<name>A0A7D5GLC0_9EURY</name>
<dbReference type="EMBL" id="CP058529">
    <property type="protein sequence ID" value="QLG27904.1"/>
    <property type="molecule type" value="Genomic_DNA"/>
</dbReference>
<dbReference type="KEGG" id="halg:HUG10_10215"/>
<feature type="region of interest" description="Disordered" evidence="1">
    <location>
        <begin position="128"/>
        <end position="163"/>
    </location>
</feature>
<sequence>MPQPRHRPGESDRYGFDETRDYLGAAVSRLLPRRLLRRGLSISVATDRDSYAPDDPISIRVEIRNAYPVPVEVPTASRRRWGWEVDGLLEASDEPRRDPGGRGELTFRARERKTFTWTWDGRVKRVTDEGARSVPLDPGEHELRAFVGTRSGRPADSTTFRVE</sequence>
<organism evidence="3 4">
    <name type="scientific">Halorarum halophilum</name>
    <dbReference type="NCBI Taxonomy" id="2743090"/>
    <lineage>
        <taxon>Archaea</taxon>
        <taxon>Methanobacteriati</taxon>
        <taxon>Methanobacteriota</taxon>
        <taxon>Stenosarchaea group</taxon>
        <taxon>Halobacteria</taxon>
        <taxon>Halobacteriales</taxon>
        <taxon>Haloferacaceae</taxon>
        <taxon>Halorarum</taxon>
    </lineage>
</organism>
<dbReference type="Pfam" id="PF25929">
    <property type="entry name" value="DUF7974"/>
    <property type="match status" value="1"/>
</dbReference>
<feature type="domain" description="DUF7974" evidence="2">
    <location>
        <begin position="29"/>
        <end position="163"/>
    </location>
</feature>
<dbReference type="GeneID" id="56029210"/>
<keyword evidence="4" id="KW-1185">Reference proteome</keyword>
<proteinExistence type="predicted"/>
<dbReference type="OrthoDB" id="196304at2157"/>
<dbReference type="Proteomes" id="UP000509750">
    <property type="component" value="Chromosome"/>
</dbReference>
<protein>
    <recommendedName>
        <fullName evidence="2">DUF7974 domain-containing protein</fullName>
    </recommendedName>
</protein>
<evidence type="ECO:0000259" key="2">
    <source>
        <dbReference type="Pfam" id="PF25929"/>
    </source>
</evidence>